<feature type="transmembrane region" description="Helical" evidence="1">
    <location>
        <begin position="7"/>
        <end position="25"/>
    </location>
</feature>
<comment type="caution">
    <text evidence="2">The sequence shown here is derived from an EMBL/GenBank/DDBJ whole genome shotgun (WGS) entry which is preliminary data.</text>
</comment>
<name>A0ABT2SIN6_9FIRM</name>
<evidence type="ECO:0000256" key="1">
    <source>
        <dbReference type="SAM" id="Phobius"/>
    </source>
</evidence>
<dbReference type="RefSeq" id="WP_117447404.1">
    <property type="nucleotide sequence ID" value="NZ_JAOQKE010000001.1"/>
</dbReference>
<reference evidence="2 3" key="1">
    <citation type="journal article" date="2021" name="ISME Commun">
        <title>Automated analysis of genomic sequences facilitates high-throughput and comprehensive description of bacteria.</title>
        <authorList>
            <person name="Hitch T.C.A."/>
        </authorList>
    </citation>
    <scope>NUCLEOTIDE SEQUENCE [LARGE SCALE GENOMIC DNA]</scope>
    <source>
        <strain evidence="2 3">Sanger_29</strain>
    </source>
</reference>
<keyword evidence="3" id="KW-1185">Reference proteome</keyword>
<dbReference type="InterPro" id="IPR010897">
    <property type="entry name" value="Spore_II_P"/>
</dbReference>
<protein>
    <submittedName>
        <fullName evidence="2">Stage II sporulation protein P</fullName>
    </submittedName>
</protein>
<keyword evidence="1" id="KW-1133">Transmembrane helix</keyword>
<dbReference type="Pfam" id="PF07454">
    <property type="entry name" value="SpoIIP"/>
    <property type="match status" value="1"/>
</dbReference>
<keyword evidence="1" id="KW-0472">Membrane</keyword>
<organism evidence="2 3">
    <name type="scientific">Muricoprocola aceti</name>
    <dbReference type="NCBI Taxonomy" id="2981772"/>
    <lineage>
        <taxon>Bacteria</taxon>
        <taxon>Bacillati</taxon>
        <taxon>Bacillota</taxon>
        <taxon>Clostridia</taxon>
        <taxon>Lachnospirales</taxon>
        <taxon>Lachnospiraceae</taxon>
        <taxon>Muricoprocola</taxon>
    </lineage>
</organism>
<gene>
    <name evidence="2" type="ORF">OCV47_01945</name>
</gene>
<keyword evidence="1" id="KW-0812">Transmembrane</keyword>
<sequence length="384" mass="43533">MRLLDRLIRGVLTISVILLGGYILVRTVTIAGENGMFQDSPVLSALYRKLETAGMQIYIPVISYQEDVLEASPEQDLADSIGRSLYPAGFWAEREQKQEGREEEYELILAAEARAEEEKKPLDLKQWMEERTEGDQEAEFETLLNRYFSMDAATTIDSSRLNNSLLDLDLTLDTEKEGPQILIYHSHSQEGFVDTVEGDDTTTIVGVGDYLAKLLTETYGYQVIHDRGVYDLVDGVLDRNVAYDYSGAAVEQWLSQYPQIQVIIDLHRDGVDGKKFVVQENGRPTANLMFILGMSRTADQQDISYLPNPYIKENMAFALQIQERAEIAAPGLMRNIYLMAYRFNLHYRPRSMLLEAGTQLNTLEEEKNAMEVFAGILDAELKGR</sequence>
<evidence type="ECO:0000313" key="3">
    <source>
        <dbReference type="Proteomes" id="UP001652338"/>
    </source>
</evidence>
<accession>A0ABT2SIN6</accession>
<evidence type="ECO:0000313" key="2">
    <source>
        <dbReference type="EMBL" id="MCU6724130.1"/>
    </source>
</evidence>
<dbReference type="Proteomes" id="UP001652338">
    <property type="component" value="Unassembled WGS sequence"/>
</dbReference>
<dbReference type="EMBL" id="JAOQKE010000001">
    <property type="protein sequence ID" value="MCU6724130.1"/>
    <property type="molecule type" value="Genomic_DNA"/>
</dbReference>
<proteinExistence type="predicted"/>